<keyword evidence="2" id="KW-0805">Transcription regulation</keyword>
<evidence type="ECO:0000256" key="1">
    <source>
        <dbReference type="ARBA" id="ARBA00008857"/>
    </source>
</evidence>
<evidence type="ECO:0000256" key="2">
    <source>
        <dbReference type="ARBA" id="ARBA00023015"/>
    </source>
</evidence>
<evidence type="ECO:0000256" key="4">
    <source>
        <dbReference type="ARBA" id="ARBA00023163"/>
    </source>
</evidence>
<dbReference type="Pfam" id="PF00392">
    <property type="entry name" value="GntR"/>
    <property type="match status" value="1"/>
</dbReference>
<comment type="caution">
    <text evidence="8">The sequence shown here is derived from an EMBL/GenBank/DDBJ whole genome shotgun (WGS) entry which is preliminary data.</text>
</comment>
<dbReference type="PANTHER" id="PTHR30349">
    <property type="entry name" value="PHAGE INTEGRASE-RELATED"/>
    <property type="match status" value="1"/>
</dbReference>
<dbReference type="Proteomes" id="UP001500416">
    <property type="component" value="Unassembled WGS sequence"/>
</dbReference>
<keyword evidence="9" id="KW-1185">Reference proteome</keyword>
<evidence type="ECO:0000259" key="6">
    <source>
        <dbReference type="PROSITE" id="PS50949"/>
    </source>
</evidence>
<evidence type="ECO:0000259" key="7">
    <source>
        <dbReference type="PROSITE" id="PS51898"/>
    </source>
</evidence>
<dbReference type="Gene3D" id="1.10.150.130">
    <property type="match status" value="1"/>
</dbReference>
<feature type="domain" description="Tyr recombinase" evidence="7">
    <location>
        <begin position="213"/>
        <end position="413"/>
    </location>
</feature>
<keyword evidence="5" id="KW-0233">DNA recombination</keyword>
<keyword evidence="3" id="KW-0238">DNA-binding</keyword>
<dbReference type="InterPro" id="IPR010998">
    <property type="entry name" value="Integrase_recombinase_N"/>
</dbReference>
<gene>
    <name evidence="8" type="ORF">GCM10010492_47580</name>
</gene>
<feature type="domain" description="HTH gntR-type" evidence="6">
    <location>
        <begin position="440"/>
        <end position="508"/>
    </location>
</feature>
<evidence type="ECO:0000256" key="3">
    <source>
        <dbReference type="ARBA" id="ARBA00023125"/>
    </source>
</evidence>
<proteinExistence type="inferred from homology"/>
<dbReference type="PANTHER" id="PTHR30349:SF41">
    <property type="entry name" value="INTEGRASE_RECOMBINASE PROTEIN MJ0367-RELATED"/>
    <property type="match status" value="1"/>
</dbReference>
<evidence type="ECO:0000313" key="8">
    <source>
        <dbReference type="EMBL" id="GAA0242829.1"/>
    </source>
</evidence>
<name>A0ABP3DU75_9PSEU</name>
<evidence type="ECO:0000256" key="5">
    <source>
        <dbReference type="ARBA" id="ARBA00023172"/>
    </source>
</evidence>
<dbReference type="Gene3D" id="1.10.10.10">
    <property type="entry name" value="Winged helix-like DNA-binding domain superfamily/Winged helix DNA-binding domain"/>
    <property type="match status" value="1"/>
</dbReference>
<dbReference type="Pfam" id="PF00589">
    <property type="entry name" value="Phage_integrase"/>
    <property type="match status" value="1"/>
</dbReference>
<sequence length="527" mass="58285">MSAAKARRKAKQRGEILTLPSGSLKVRVYAGIDPLTGKKHYLTETVSHLTPDYEREAERIRTRFLNQVDERRAPKVKATVNMLFDRYEEQLPGTVERTTEIGYRRNIRLHIRPLLGHLDIGKGLTGEVLDSFDATLRQCSAHCGGKGDFIEHRKSGDHDCTDKCRRHECKGLSNSTILKIHSCLNSALEMALRWDWISVNPMDRAKAPTAPKPKPNPPTPEEAAAIVNDAFRDISWGMFLWLAMVTGARRGELCAATLDNLDLIRQTLLLKTSIAQEGGDTWEKDLKDHQQRRIALDDVTVQLLKVYLKYRDDLAAEMGEQIDRKGRIFSTSTDHTTYVKPDSMSQRYSRTCDRLGIESKLHALRHYSVTELISAGVDPRTVAGRVGHSGGGTTTLRVYAAWQSEADQRAAKTLTGRMPAAPIALDENDGITRLTAPEITGPYRQIAADLRGAIACGVLRPGDFLPTVTDIRTRYGVSAGTANRAVAELKAAGLVSASRGKRAVVLDPGVPRSDAAVVQLNPEKRAR</sequence>
<dbReference type="CDD" id="cd01189">
    <property type="entry name" value="INT_ICEBs1_C_like"/>
    <property type="match status" value="1"/>
</dbReference>
<dbReference type="InterPro" id="IPR002104">
    <property type="entry name" value="Integrase_catalytic"/>
</dbReference>
<dbReference type="InterPro" id="IPR000524">
    <property type="entry name" value="Tscrpt_reg_HTH_GntR"/>
</dbReference>
<accession>A0ABP3DU75</accession>
<dbReference type="CDD" id="cd07377">
    <property type="entry name" value="WHTH_GntR"/>
    <property type="match status" value="1"/>
</dbReference>
<dbReference type="InterPro" id="IPR036390">
    <property type="entry name" value="WH_DNA-bd_sf"/>
</dbReference>
<dbReference type="InterPro" id="IPR011010">
    <property type="entry name" value="DNA_brk_join_enz"/>
</dbReference>
<reference evidence="9" key="1">
    <citation type="journal article" date="2019" name="Int. J. Syst. Evol. Microbiol.">
        <title>The Global Catalogue of Microorganisms (GCM) 10K type strain sequencing project: providing services to taxonomists for standard genome sequencing and annotation.</title>
        <authorList>
            <consortium name="The Broad Institute Genomics Platform"/>
            <consortium name="The Broad Institute Genome Sequencing Center for Infectious Disease"/>
            <person name="Wu L."/>
            <person name="Ma J."/>
        </authorList>
    </citation>
    <scope>NUCLEOTIDE SEQUENCE [LARGE SCALE GENOMIC DNA]</scope>
    <source>
        <strain evidence="9">JCM 3380</strain>
    </source>
</reference>
<evidence type="ECO:0000313" key="9">
    <source>
        <dbReference type="Proteomes" id="UP001500416"/>
    </source>
</evidence>
<dbReference type="Gene3D" id="1.10.443.10">
    <property type="entry name" value="Intergrase catalytic core"/>
    <property type="match status" value="1"/>
</dbReference>
<dbReference type="SMART" id="SM00345">
    <property type="entry name" value="HTH_GNTR"/>
    <property type="match status" value="1"/>
</dbReference>
<dbReference type="InterPro" id="IPR036388">
    <property type="entry name" value="WH-like_DNA-bd_sf"/>
</dbReference>
<dbReference type="InterPro" id="IPR013762">
    <property type="entry name" value="Integrase-like_cat_sf"/>
</dbReference>
<dbReference type="SUPFAM" id="SSF56349">
    <property type="entry name" value="DNA breaking-rejoining enzymes"/>
    <property type="match status" value="1"/>
</dbReference>
<dbReference type="PROSITE" id="PS51898">
    <property type="entry name" value="TYR_RECOMBINASE"/>
    <property type="match status" value="1"/>
</dbReference>
<dbReference type="EMBL" id="BAAABU010000011">
    <property type="protein sequence ID" value="GAA0242829.1"/>
    <property type="molecule type" value="Genomic_DNA"/>
</dbReference>
<protein>
    <submittedName>
        <fullName evidence="8">Uncharacterized protein</fullName>
    </submittedName>
</protein>
<dbReference type="RefSeq" id="WP_343936072.1">
    <property type="nucleotide sequence ID" value="NZ_BAAABU010000011.1"/>
</dbReference>
<dbReference type="InterPro" id="IPR050090">
    <property type="entry name" value="Tyrosine_recombinase_XerCD"/>
</dbReference>
<organism evidence="8 9">
    <name type="scientific">Saccharothrix mutabilis subsp. mutabilis</name>
    <dbReference type="NCBI Taxonomy" id="66855"/>
    <lineage>
        <taxon>Bacteria</taxon>
        <taxon>Bacillati</taxon>
        <taxon>Actinomycetota</taxon>
        <taxon>Actinomycetes</taxon>
        <taxon>Pseudonocardiales</taxon>
        <taxon>Pseudonocardiaceae</taxon>
        <taxon>Saccharothrix</taxon>
    </lineage>
</organism>
<dbReference type="SUPFAM" id="SSF46785">
    <property type="entry name" value="Winged helix' DNA-binding domain"/>
    <property type="match status" value="1"/>
</dbReference>
<keyword evidence="4" id="KW-0804">Transcription</keyword>
<comment type="similarity">
    <text evidence="1">Belongs to the 'phage' integrase family.</text>
</comment>
<dbReference type="PROSITE" id="PS50949">
    <property type="entry name" value="HTH_GNTR"/>
    <property type="match status" value="1"/>
</dbReference>